<evidence type="ECO:0000256" key="2">
    <source>
        <dbReference type="ARBA" id="ARBA00022692"/>
    </source>
</evidence>
<feature type="transmembrane region" description="Helical" evidence="5">
    <location>
        <begin position="425"/>
        <end position="443"/>
    </location>
</feature>
<accession>A7HY68</accession>
<proteinExistence type="predicted"/>
<dbReference type="Proteomes" id="UP000006377">
    <property type="component" value="Chromosome"/>
</dbReference>
<feature type="transmembrane region" description="Helical" evidence="5">
    <location>
        <begin position="225"/>
        <end position="247"/>
    </location>
</feature>
<feature type="transmembrane region" description="Helical" evidence="5">
    <location>
        <begin position="89"/>
        <end position="106"/>
    </location>
</feature>
<protein>
    <submittedName>
        <fullName evidence="6">Anion transporter</fullName>
    </submittedName>
</protein>
<organism evidence="6 7">
    <name type="scientific">Parvibaculum lavamentivorans (strain DS-1 / DSM 13023 / NCIMB 13966)</name>
    <dbReference type="NCBI Taxonomy" id="402881"/>
    <lineage>
        <taxon>Bacteria</taxon>
        <taxon>Pseudomonadati</taxon>
        <taxon>Pseudomonadota</taxon>
        <taxon>Alphaproteobacteria</taxon>
        <taxon>Hyphomicrobiales</taxon>
        <taxon>Parvibaculaceae</taxon>
        <taxon>Parvibaculum</taxon>
    </lineage>
</organism>
<evidence type="ECO:0000313" key="6">
    <source>
        <dbReference type="EMBL" id="ABS64851.1"/>
    </source>
</evidence>
<evidence type="ECO:0000313" key="7">
    <source>
        <dbReference type="Proteomes" id="UP000006377"/>
    </source>
</evidence>
<dbReference type="GO" id="GO:0005886">
    <property type="term" value="C:plasma membrane"/>
    <property type="evidence" value="ECO:0007669"/>
    <property type="project" value="TreeGrafter"/>
</dbReference>
<feature type="transmembrane region" description="Helical" evidence="5">
    <location>
        <begin position="306"/>
        <end position="325"/>
    </location>
</feature>
<reference evidence="6 7" key="1">
    <citation type="journal article" date="2011" name="Stand. Genomic Sci.">
        <title>Complete genome sequence of Parvibaculum lavamentivorans type strain (DS-1(T)).</title>
        <authorList>
            <person name="Schleheck D."/>
            <person name="Weiss M."/>
            <person name="Pitluck S."/>
            <person name="Bruce D."/>
            <person name="Land M.L."/>
            <person name="Han S."/>
            <person name="Saunders E."/>
            <person name="Tapia R."/>
            <person name="Detter C."/>
            <person name="Brettin T."/>
            <person name="Han J."/>
            <person name="Woyke T."/>
            <person name="Goodwin L."/>
            <person name="Pennacchio L."/>
            <person name="Nolan M."/>
            <person name="Cook A.M."/>
            <person name="Kjelleberg S."/>
            <person name="Thomas T."/>
        </authorList>
    </citation>
    <scope>NUCLEOTIDE SEQUENCE [LARGE SCALE GENOMIC DNA]</scope>
    <source>
        <strain evidence="7">DS-1 / DSM 13023 / NCIMB 13966</strain>
    </source>
</reference>
<dbReference type="KEGG" id="pla:Plav_3246"/>
<evidence type="ECO:0000256" key="1">
    <source>
        <dbReference type="ARBA" id="ARBA00004141"/>
    </source>
</evidence>
<feature type="transmembrane region" description="Helical" evidence="5">
    <location>
        <begin position="16"/>
        <end position="35"/>
    </location>
</feature>
<dbReference type="EMBL" id="CP000774">
    <property type="protein sequence ID" value="ABS64851.1"/>
    <property type="molecule type" value="Genomic_DNA"/>
</dbReference>
<dbReference type="PANTHER" id="PTHR10283">
    <property type="entry name" value="SOLUTE CARRIER FAMILY 13 MEMBER"/>
    <property type="match status" value="1"/>
</dbReference>
<feature type="transmembrane region" description="Helical" evidence="5">
    <location>
        <begin position="118"/>
        <end position="142"/>
    </location>
</feature>
<dbReference type="NCBIfam" id="TIGR00785">
    <property type="entry name" value="dass"/>
    <property type="match status" value="1"/>
</dbReference>
<dbReference type="InterPro" id="IPR001898">
    <property type="entry name" value="SLC13A/DASS"/>
</dbReference>
<dbReference type="RefSeq" id="WP_012112179.1">
    <property type="nucleotide sequence ID" value="NC_009719.1"/>
</dbReference>
<feature type="transmembrane region" description="Helical" evidence="5">
    <location>
        <begin position="464"/>
        <end position="488"/>
    </location>
</feature>
<name>A7HY68_PARL1</name>
<dbReference type="PANTHER" id="PTHR10283:SF82">
    <property type="entry name" value="SOLUTE CARRIER FAMILY 13 MEMBER 2"/>
    <property type="match status" value="1"/>
</dbReference>
<keyword evidence="7" id="KW-1185">Reference proteome</keyword>
<evidence type="ECO:0000256" key="5">
    <source>
        <dbReference type="SAM" id="Phobius"/>
    </source>
</evidence>
<comment type="subcellular location">
    <subcellularLocation>
        <location evidence="1">Membrane</location>
        <topology evidence="1">Multi-pass membrane protein</topology>
    </subcellularLocation>
</comment>
<dbReference type="GO" id="GO:1905039">
    <property type="term" value="P:carboxylic acid transmembrane transport"/>
    <property type="evidence" value="ECO:0007669"/>
    <property type="project" value="UniProtKB-ARBA"/>
</dbReference>
<feature type="transmembrane region" description="Helical" evidence="5">
    <location>
        <begin position="346"/>
        <end position="369"/>
    </location>
</feature>
<dbReference type="OrthoDB" id="9766267at2"/>
<dbReference type="STRING" id="402881.Plav_3246"/>
<gene>
    <name evidence="6" type="ordered locus">Plav_3246</name>
</gene>
<keyword evidence="4 5" id="KW-0472">Membrane</keyword>
<keyword evidence="2 5" id="KW-0812">Transmembrane</keyword>
<dbReference type="HOGENOM" id="CLU_005170_0_0_5"/>
<dbReference type="CDD" id="cd01115">
    <property type="entry name" value="SLC13_permease"/>
    <property type="match status" value="1"/>
</dbReference>
<feature type="transmembrane region" description="Helical" evidence="5">
    <location>
        <begin position="178"/>
        <end position="205"/>
    </location>
</feature>
<dbReference type="Pfam" id="PF00939">
    <property type="entry name" value="Na_sulph_symp"/>
    <property type="match status" value="1"/>
</dbReference>
<feature type="transmembrane region" description="Helical" evidence="5">
    <location>
        <begin position="402"/>
        <end position="419"/>
    </location>
</feature>
<feature type="transmembrane region" description="Helical" evidence="5">
    <location>
        <begin position="375"/>
        <end position="395"/>
    </location>
</feature>
<evidence type="ECO:0000256" key="3">
    <source>
        <dbReference type="ARBA" id="ARBA00022989"/>
    </source>
</evidence>
<feature type="transmembrane region" description="Helical" evidence="5">
    <location>
        <begin position="41"/>
        <end position="58"/>
    </location>
</feature>
<sequence>MESVEGHKVGFGRRQIVGWLLGPALLLTTFVVPAPEGLSQLGWHTAGVAALMAVWWISEPIPIPATSLLPMILFPLMGIVDIRAAAAPYAHPIIYLFFGGFLLALAMERWNLHRRIALGLIAFMGTKPTHIVAGFMVAAAFLSMWVSNTATALMMLPIALSVIGLVDAQAREEKAKAAAAVFSMVLLLAVAYSATIGGLGTLIGTPPNALLAAFLSQTYGFHIGFGQWMLVGVPVVIVGVPLAWFLLTRVIFKLSSLDLPGAAGIIASERAKIGSITRPEIAVAIIFSLTALGWVTQPLIAQVLPFVSDTGIALLGGLLLFLTPVDARKGVFLMDWQTAKRAPWDVFLLFGGGLSLAAGIEAHGVAAYLGTLFDGAGGMPTLLLVALICGMILMLTELTSNTATAATFLPVIAAVAIFIGQNPLLLLVPAAMAANCSFMMPVGTPPNAIVFGSGRITLPQMAKAGWWLNVAFVLLIVGMVYVIGPLVFEIEPGVLPDWARSPAGAS</sequence>
<keyword evidence="3 5" id="KW-1133">Transmembrane helix</keyword>
<feature type="transmembrane region" description="Helical" evidence="5">
    <location>
        <begin position="148"/>
        <end position="166"/>
    </location>
</feature>
<dbReference type="eggNOG" id="COG0471">
    <property type="taxonomic scope" value="Bacteria"/>
</dbReference>
<dbReference type="AlphaFoldDB" id="A7HY68"/>
<feature type="transmembrane region" description="Helical" evidence="5">
    <location>
        <begin position="281"/>
        <end position="300"/>
    </location>
</feature>
<dbReference type="GO" id="GO:0008514">
    <property type="term" value="F:organic anion transmembrane transporter activity"/>
    <property type="evidence" value="ECO:0007669"/>
    <property type="project" value="UniProtKB-ARBA"/>
</dbReference>
<evidence type="ECO:0000256" key="4">
    <source>
        <dbReference type="ARBA" id="ARBA00023136"/>
    </source>
</evidence>